<evidence type="ECO:0000313" key="1">
    <source>
        <dbReference type="EMBL" id="GMT16561.1"/>
    </source>
</evidence>
<comment type="caution">
    <text evidence="1">The sequence shown here is derived from an EMBL/GenBank/DDBJ whole genome shotgun (WGS) entry which is preliminary data.</text>
</comment>
<proteinExistence type="predicted"/>
<organism evidence="1 2">
    <name type="scientific">Pristionchus fissidentatus</name>
    <dbReference type="NCBI Taxonomy" id="1538716"/>
    <lineage>
        <taxon>Eukaryota</taxon>
        <taxon>Metazoa</taxon>
        <taxon>Ecdysozoa</taxon>
        <taxon>Nematoda</taxon>
        <taxon>Chromadorea</taxon>
        <taxon>Rhabditida</taxon>
        <taxon>Rhabditina</taxon>
        <taxon>Diplogasteromorpha</taxon>
        <taxon>Diplogasteroidea</taxon>
        <taxon>Neodiplogasteridae</taxon>
        <taxon>Pristionchus</taxon>
    </lineage>
</organism>
<dbReference type="AlphaFoldDB" id="A0AAV5VA77"/>
<protein>
    <submittedName>
        <fullName evidence="1">Uncharacterized protein</fullName>
    </submittedName>
</protein>
<evidence type="ECO:0000313" key="2">
    <source>
        <dbReference type="Proteomes" id="UP001432322"/>
    </source>
</evidence>
<accession>A0AAV5VA77</accession>
<sequence>SQIKSLASCTRVYRPRDQSRLYVSCTSSEEAAKLVASVNDSRLTQDGTAISAHAEIDDYVPRKLEKRPSTAPIPHIPDLSRIVSNSSCGVVNIHLNFSQFTPKRWKGASGGASQEGRGGQV</sequence>
<gene>
    <name evidence="1" type="ORF">PFISCL1PPCAC_7858</name>
</gene>
<feature type="non-terminal residue" evidence="1">
    <location>
        <position position="1"/>
    </location>
</feature>
<dbReference type="EMBL" id="BTSY01000002">
    <property type="protein sequence ID" value="GMT16561.1"/>
    <property type="molecule type" value="Genomic_DNA"/>
</dbReference>
<dbReference type="Proteomes" id="UP001432322">
    <property type="component" value="Unassembled WGS sequence"/>
</dbReference>
<keyword evidence="2" id="KW-1185">Reference proteome</keyword>
<name>A0AAV5VA77_9BILA</name>
<reference evidence="1" key="1">
    <citation type="submission" date="2023-10" db="EMBL/GenBank/DDBJ databases">
        <title>Genome assembly of Pristionchus species.</title>
        <authorList>
            <person name="Yoshida K."/>
            <person name="Sommer R.J."/>
        </authorList>
    </citation>
    <scope>NUCLEOTIDE SEQUENCE</scope>
    <source>
        <strain evidence="1">RS5133</strain>
    </source>
</reference>